<evidence type="ECO:0000256" key="8">
    <source>
        <dbReference type="ARBA" id="ARBA00037841"/>
    </source>
</evidence>
<keyword evidence="16" id="KW-0812">Transmembrane</keyword>
<feature type="transmembrane region" description="Helical" evidence="16">
    <location>
        <begin position="473"/>
        <end position="495"/>
    </location>
</feature>
<protein>
    <recommendedName>
        <fullName evidence="10">Dynein regulatory complex subunit 2</fullName>
    </recommendedName>
    <alternativeName>
        <fullName evidence="11">Coiled-coil domain-containing protein 65</fullName>
    </alternativeName>
</protein>
<comment type="function">
    <text evidence="12">Component of the nexin-dynein regulatory complex (N-DRC), a key regulator of ciliary/flagellar motility which maintains the alignment and integrity of the distal axoneme and regulates microtubule sliding in motile axonemes. Plays a critical role in the assembly of N-DRC and also stabilizes the assembly of multiple inner dynein arms and radial spokes. Coassembles with DRC1 to form a central scaffold needed for assembly of the N-DRC and its attachment to the outer doublet microtubules.</text>
</comment>
<dbReference type="Ensembl" id="ENSRNOT00000137510.1">
    <property type="protein sequence ID" value="ENSRNOP00000108892.1"/>
    <property type="gene ID" value="ENSRNOG00000058916.3"/>
</dbReference>
<feature type="coiled-coil region" evidence="14">
    <location>
        <begin position="258"/>
        <end position="285"/>
    </location>
</feature>
<evidence type="ECO:0000256" key="4">
    <source>
        <dbReference type="ARBA" id="ARBA00023054"/>
    </source>
</evidence>
<keyword evidence="16" id="KW-1133">Transmembrane helix</keyword>
<organism evidence="18 19">
    <name type="scientific">Rattus norvegicus</name>
    <name type="common">Rat</name>
    <dbReference type="NCBI Taxonomy" id="10116"/>
    <lineage>
        <taxon>Eukaryota</taxon>
        <taxon>Metazoa</taxon>
        <taxon>Chordata</taxon>
        <taxon>Craniata</taxon>
        <taxon>Vertebrata</taxon>
        <taxon>Euteleostomi</taxon>
        <taxon>Mammalia</taxon>
        <taxon>Eutheria</taxon>
        <taxon>Euarchontoglires</taxon>
        <taxon>Glires</taxon>
        <taxon>Rodentia</taxon>
        <taxon>Myomorpha</taxon>
        <taxon>Muroidea</taxon>
        <taxon>Muridae</taxon>
        <taxon>Murinae</taxon>
        <taxon>Rattus</taxon>
    </lineage>
</organism>
<reference evidence="18" key="1">
    <citation type="submission" date="2024-01" db="EMBL/GenBank/DDBJ databases">
        <title>GRCr8: a new rat reference genome assembly contstructed from accurate long reads and long range scaffolding.</title>
        <authorList>
            <person name="Doris P.A."/>
            <person name="Kalbfleisch T."/>
            <person name="Li K."/>
            <person name="Howe K."/>
            <person name="Wood J."/>
        </authorList>
    </citation>
    <scope>NUCLEOTIDE SEQUENCE [LARGE SCALE GENOMIC DNA]</scope>
    <source>
        <strain evidence="18">Brown Norway</strain>
    </source>
</reference>
<dbReference type="GeneID" id="362994"/>
<dbReference type="InterPro" id="IPR039750">
    <property type="entry name" value="DRC1/DRC2"/>
</dbReference>
<keyword evidence="2" id="KW-0963">Cytoplasm</keyword>
<dbReference type="PANTHER" id="PTHR21625">
    <property type="entry name" value="NYD-SP28 PROTEIN"/>
    <property type="match status" value="1"/>
</dbReference>
<evidence type="ECO:0000256" key="5">
    <source>
        <dbReference type="ARBA" id="ARBA00023069"/>
    </source>
</evidence>
<evidence type="ECO:0000256" key="9">
    <source>
        <dbReference type="ARBA" id="ARBA00038424"/>
    </source>
</evidence>
<sequence length="516" mass="59909">MPKKGKKPKLPLTDEEQLILFQQKLLADEEAAKKKERLLTQFLKDKLAKEEHNSSLNLNKINTQWRTVLREVKTRELHKDIEILSQIFERVVDCKDSVIKSLARDLTEAEEQYAHALRGHLHNVDQLLTLQRRRLSLLEENYNMELEVLTKEFETERKAILDHHDKEIHYLHDVFMAMEQNYVDSEYESKLEFQSMWDDLKNKNLEEKHFLRLQLENVVEDLWRRFQDALKNYTDATEDRKIAFETLKVKDEKSSKEIEVQMKKIQRLQEAISALKGKIVAHSREGEWQNQCIRNDKELVHVQLRKLKIQRTQARTESQENLVKLTLESNATLKALKKVVEKVKDRERSMGTKPRNLAGENRIQGGVGAGPRVGRGLPLSLIQWTLFYLSPPSLLNEVIGIFGFLSTPSLLRRGPFSPCLLHVCGFLNKHRLSSPCCFCPALGFLCCCLLHFRSSLPFNSSTGRGKELSPQAVLFLGCIIMGFVPGFLLKTVSFWDLTLGFLLRTTDLWRCYLSQR</sequence>
<evidence type="ECO:0000256" key="14">
    <source>
        <dbReference type="SAM" id="Coils"/>
    </source>
</evidence>
<keyword evidence="7" id="KW-0966">Cell projection</keyword>
<evidence type="ECO:0000256" key="10">
    <source>
        <dbReference type="ARBA" id="ARBA00040899"/>
    </source>
</evidence>
<feature type="transmembrane region" description="Helical" evidence="16">
    <location>
        <begin position="432"/>
        <end position="452"/>
    </location>
</feature>
<evidence type="ECO:0000256" key="11">
    <source>
        <dbReference type="ARBA" id="ARBA00041517"/>
    </source>
</evidence>
<dbReference type="GeneTree" id="ENSGT00940000153804"/>
<keyword evidence="16" id="KW-0472">Membrane</keyword>
<keyword evidence="19" id="KW-1185">Reference proteome</keyword>
<evidence type="ECO:0000313" key="18">
    <source>
        <dbReference type="Ensembl" id="ENSRNOP00000108892.1"/>
    </source>
</evidence>
<evidence type="ECO:0000256" key="7">
    <source>
        <dbReference type="ARBA" id="ARBA00023273"/>
    </source>
</evidence>
<comment type="similarity">
    <text evidence="9">Belongs to the DRC2 family.</text>
</comment>
<keyword evidence="4 14" id="KW-0175">Coiled coil</keyword>
<comment type="subcellular location">
    <subcellularLocation>
        <location evidence="1">Cytoplasm</location>
        <location evidence="1">Cytoskeleton</location>
        <location evidence="1">Flagellum axoneme</location>
    </subcellularLocation>
    <subcellularLocation>
        <location evidence="8">Cytoplasm</location>
        <location evidence="8">Cytoskeleton</location>
        <location evidence="8">Flagellum basal body</location>
    </subcellularLocation>
</comment>
<keyword evidence="6" id="KW-0206">Cytoskeleton</keyword>
<evidence type="ECO:0000256" key="13">
    <source>
        <dbReference type="ARBA" id="ARBA00047160"/>
    </source>
</evidence>
<dbReference type="Pfam" id="PF14772">
    <property type="entry name" value="NYD-SP28"/>
    <property type="match status" value="1"/>
</dbReference>
<reference evidence="18" key="2">
    <citation type="submission" date="2025-08" db="UniProtKB">
        <authorList>
            <consortium name="Ensembl"/>
        </authorList>
    </citation>
    <scope>IDENTIFICATION</scope>
    <source>
        <strain evidence="18">Brown Norway</strain>
    </source>
</reference>
<keyword evidence="5" id="KW-0969">Cilium</keyword>
<feature type="region of interest" description="Disordered" evidence="15">
    <location>
        <begin position="344"/>
        <end position="364"/>
    </location>
</feature>
<evidence type="ECO:0000259" key="17">
    <source>
        <dbReference type="Pfam" id="PF14772"/>
    </source>
</evidence>
<keyword evidence="3" id="KW-0282">Flagellum</keyword>
<evidence type="ECO:0000256" key="15">
    <source>
        <dbReference type="SAM" id="MobiDB-lite"/>
    </source>
</evidence>
<evidence type="ECO:0000256" key="3">
    <source>
        <dbReference type="ARBA" id="ARBA00022846"/>
    </source>
</evidence>
<name>A0ABK0LS14_RAT</name>
<dbReference type="RefSeq" id="XP_063120022.1">
    <property type="nucleotide sequence ID" value="XM_063263952.1"/>
</dbReference>
<evidence type="ECO:0000256" key="6">
    <source>
        <dbReference type="ARBA" id="ARBA00023212"/>
    </source>
</evidence>
<dbReference type="RGD" id="1595842">
    <property type="gene designation" value="Ccdc65"/>
</dbReference>
<reference evidence="18" key="3">
    <citation type="submission" date="2025-09" db="UniProtKB">
        <authorList>
            <consortium name="Ensembl"/>
        </authorList>
    </citation>
    <scope>IDENTIFICATION</scope>
    <source>
        <strain evidence="18">Brown Norway</strain>
    </source>
</reference>
<evidence type="ECO:0000256" key="1">
    <source>
        <dbReference type="ARBA" id="ARBA00004611"/>
    </source>
</evidence>
<proteinExistence type="inferred from homology"/>
<dbReference type="Proteomes" id="UP000002494">
    <property type="component" value="Chromosome 7"/>
</dbReference>
<comment type="subunit">
    <text evidence="13">Component of the nexin-dynein regulatory complex (N-DRC). Interacts with DRC1.</text>
</comment>
<gene>
    <name evidence="18" type="primary">Ccdc65</name>
</gene>
<dbReference type="PANTHER" id="PTHR21625:SF0">
    <property type="entry name" value="DYNEIN REGULATORY COMPLEX SUBUNIT 2"/>
    <property type="match status" value="1"/>
</dbReference>
<accession>A0ABK0LS14</accession>
<dbReference type="InterPro" id="IPR039505">
    <property type="entry name" value="DRC1/2_N"/>
</dbReference>
<evidence type="ECO:0000256" key="16">
    <source>
        <dbReference type="SAM" id="Phobius"/>
    </source>
</evidence>
<evidence type="ECO:0000256" key="12">
    <source>
        <dbReference type="ARBA" id="ARBA00045865"/>
    </source>
</evidence>
<feature type="domain" description="Dynein regulatory complex protein 1/2 N-terminal" evidence="17">
    <location>
        <begin position="26"/>
        <end position="124"/>
    </location>
</feature>
<evidence type="ECO:0000313" key="19">
    <source>
        <dbReference type="Proteomes" id="UP000002494"/>
    </source>
</evidence>
<evidence type="ECO:0000256" key="2">
    <source>
        <dbReference type="ARBA" id="ARBA00022490"/>
    </source>
</evidence>